<accession>A0A7S9SUT6</accession>
<dbReference type="KEGG" id="vg:77951589"/>
<sequence length="117" mass="13761">MKKVTKGFLLKFKGVHIVLPVKHTYMTKDVRLNLSTLFLNYVRNNKQEMLSLLNITEHQLNTETFDAMTLDKELCIPMYDMKFIINSNVVTLNYKKRAAYNVVNVKYEFGKLRIINV</sequence>
<dbReference type="RefSeq" id="YP_010675266.1">
    <property type="nucleotide sequence ID" value="NC_071001.1"/>
</dbReference>
<protein>
    <submittedName>
        <fullName evidence="1">Uncharacterized protein</fullName>
    </submittedName>
</protein>
<keyword evidence="2" id="KW-1185">Reference proteome</keyword>
<dbReference type="EMBL" id="MW057861">
    <property type="protein sequence ID" value="QPI18479.1"/>
    <property type="molecule type" value="Genomic_DNA"/>
</dbReference>
<dbReference type="Proteomes" id="UP000594422">
    <property type="component" value="Segment"/>
</dbReference>
<reference evidence="1 2" key="1">
    <citation type="submission" date="2020-10" db="EMBL/GenBank/DDBJ databases">
        <title>Novel bacteriophages targeting Providencia spp. as potential agents for phage therapy.</title>
        <authorList>
            <person name="Rakov C."/>
            <person name="Alkalay-Oren S."/>
            <person name="Coppenhagen-Glazer S."/>
            <person name="Hazan R."/>
        </authorList>
    </citation>
    <scope>NUCLEOTIDE SEQUENCE [LARGE SCALE GENOMIC DNA]</scope>
</reference>
<dbReference type="GeneID" id="77951589"/>
<evidence type="ECO:0000313" key="2">
    <source>
        <dbReference type="Proteomes" id="UP000594422"/>
    </source>
</evidence>
<organism evidence="1 2">
    <name type="scientific">Providencia phage PSTCR7</name>
    <dbReference type="NCBI Taxonomy" id="2783549"/>
    <lineage>
        <taxon>Viruses</taxon>
        <taxon>Duplodnaviria</taxon>
        <taxon>Heunggongvirae</taxon>
        <taxon>Uroviricota</taxon>
        <taxon>Caudoviricetes</taxon>
        <taxon>Craquatrovirus</taxon>
        <taxon>Craquatrovirus PSTCR7</taxon>
    </lineage>
</organism>
<proteinExistence type="predicted"/>
<evidence type="ECO:0000313" key="1">
    <source>
        <dbReference type="EMBL" id="QPI18479.1"/>
    </source>
</evidence>
<name>A0A7S9SUT6_9CAUD</name>